<dbReference type="PIRSF" id="PIRSF005900">
    <property type="entry name" value="Dps"/>
    <property type="match status" value="1"/>
</dbReference>
<accession>U2KQ71</accession>
<dbReference type="PROSITE" id="PS00819">
    <property type="entry name" value="DPS_2"/>
    <property type="match status" value="1"/>
</dbReference>
<dbReference type="Gene3D" id="1.20.1260.10">
    <property type="match status" value="1"/>
</dbReference>
<gene>
    <name evidence="4" type="primary">dps</name>
    <name evidence="4" type="ORF">HMPREF1218_0477</name>
</gene>
<dbReference type="EC" id="1.16.-.-" evidence="4"/>
<evidence type="ECO:0000259" key="3">
    <source>
        <dbReference type="Pfam" id="PF00210"/>
    </source>
</evidence>
<proteinExistence type="inferred from homology"/>
<dbReference type="CDD" id="cd01043">
    <property type="entry name" value="DPS"/>
    <property type="match status" value="1"/>
</dbReference>
<dbReference type="GO" id="GO:0008199">
    <property type="term" value="F:ferric iron binding"/>
    <property type="evidence" value="ECO:0007669"/>
    <property type="project" value="InterPro"/>
</dbReference>
<dbReference type="AlphaFoldDB" id="U2KQ71"/>
<feature type="domain" description="Ferritin/DPS" evidence="3">
    <location>
        <begin position="19"/>
        <end position="158"/>
    </location>
</feature>
<dbReference type="InterPro" id="IPR012347">
    <property type="entry name" value="Ferritin-like"/>
</dbReference>
<sequence>MKTLDVLGLDEKKVNGVVSALNQLLADFQVYYMNLRGLHWNVKGKGFFTLHAKYEELYNDAAAKVDVIAERLLQLGSTPENRFSAYLRVATLQEDGFIPTGHAGLEKVLEALKVLIAEERKTVELAGEANDEVTVALMDDFLTGQEKLVWMITSFLTNHPDSDDK</sequence>
<reference evidence="4 5" key="1">
    <citation type="submission" date="2013-08" db="EMBL/GenBank/DDBJ databases">
        <authorList>
            <person name="Durkin A.S."/>
            <person name="Haft D.R."/>
            <person name="McCorrison J."/>
            <person name="Torralba M."/>
            <person name="Gillis M."/>
            <person name="Haft D.H."/>
            <person name="Methe B."/>
            <person name="Sutton G."/>
            <person name="Nelson K.E."/>
        </authorList>
    </citation>
    <scope>NUCLEOTIDE SEQUENCE [LARGE SCALE GENOMIC DNA]</scope>
    <source>
        <strain evidence="4 5">F0068</strain>
    </source>
</reference>
<dbReference type="PRINTS" id="PR01346">
    <property type="entry name" value="HELNAPAPROT"/>
</dbReference>
<dbReference type="EMBL" id="AWET01000036">
    <property type="protein sequence ID" value="ERK00617.1"/>
    <property type="molecule type" value="Genomic_DNA"/>
</dbReference>
<dbReference type="Pfam" id="PF00210">
    <property type="entry name" value="Ferritin"/>
    <property type="match status" value="1"/>
</dbReference>
<keyword evidence="5" id="KW-1185">Reference proteome</keyword>
<evidence type="ECO:0000256" key="1">
    <source>
        <dbReference type="ARBA" id="ARBA00009497"/>
    </source>
</evidence>
<comment type="caution">
    <text evidence="4">The sequence shown here is derived from an EMBL/GenBank/DDBJ whole genome shotgun (WGS) entry which is preliminary data.</text>
</comment>
<dbReference type="InterPro" id="IPR008331">
    <property type="entry name" value="Ferritin_DPS_dom"/>
</dbReference>
<evidence type="ECO:0000256" key="2">
    <source>
        <dbReference type="RuleBase" id="RU003875"/>
    </source>
</evidence>
<name>U2KQ71_9BACT</name>
<evidence type="ECO:0000313" key="4">
    <source>
        <dbReference type="EMBL" id="ERK00617.1"/>
    </source>
</evidence>
<dbReference type="InterPro" id="IPR009078">
    <property type="entry name" value="Ferritin-like_SF"/>
</dbReference>
<dbReference type="Proteomes" id="UP000016600">
    <property type="component" value="Unassembled WGS sequence"/>
</dbReference>
<dbReference type="GO" id="GO:0016722">
    <property type="term" value="F:oxidoreductase activity, acting on metal ions"/>
    <property type="evidence" value="ECO:0007669"/>
    <property type="project" value="InterPro"/>
</dbReference>
<dbReference type="InterPro" id="IPR002177">
    <property type="entry name" value="DPS_DNA-bd"/>
</dbReference>
<dbReference type="InterPro" id="IPR023188">
    <property type="entry name" value="DPS_DNA-bd_CS"/>
</dbReference>
<dbReference type="RefSeq" id="WP_021584175.1">
    <property type="nucleotide sequence ID" value="NZ_AWET01000036.1"/>
</dbReference>
<dbReference type="PANTHER" id="PTHR42932">
    <property type="entry name" value="GENERAL STRESS PROTEIN 20U"/>
    <property type="match status" value="1"/>
</dbReference>
<keyword evidence="4" id="KW-0560">Oxidoreductase</keyword>
<protein>
    <submittedName>
        <fullName evidence="4">DNA protection during starvation protein</fullName>
        <ecNumber evidence="4">1.16.-.-</ecNumber>
    </submittedName>
</protein>
<evidence type="ECO:0000313" key="5">
    <source>
        <dbReference type="Proteomes" id="UP000016600"/>
    </source>
</evidence>
<comment type="similarity">
    <text evidence="1 2">Belongs to the Dps family.</text>
</comment>
<dbReference type="PANTHER" id="PTHR42932:SF1">
    <property type="entry name" value="GENERAL STRESS PROTEIN 20U"/>
    <property type="match status" value="1"/>
</dbReference>
<dbReference type="PATRIC" id="fig|1081904.3.peg.1510"/>
<dbReference type="SUPFAM" id="SSF47240">
    <property type="entry name" value="Ferritin-like"/>
    <property type="match status" value="1"/>
</dbReference>
<dbReference type="PROSITE" id="PS00818">
    <property type="entry name" value="DPS_1"/>
    <property type="match status" value="1"/>
</dbReference>
<organism evidence="4 5">
    <name type="scientific">Hoylesella pleuritidis F0068</name>
    <dbReference type="NCBI Taxonomy" id="1081904"/>
    <lineage>
        <taxon>Bacteria</taxon>
        <taxon>Pseudomonadati</taxon>
        <taxon>Bacteroidota</taxon>
        <taxon>Bacteroidia</taxon>
        <taxon>Bacteroidales</taxon>
        <taxon>Prevotellaceae</taxon>
        <taxon>Hoylesella</taxon>
    </lineage>
</organism>